<keyword evidence="1" id="KW-1133">Transmembrane helix</keyword>
<keyword evidence="1" id="KW-0472">Membrane</keyword>
<name>A0A8S5N8B8_9CAUD</name>
<proteinExistence type="predicted"/>
<dbReference type="EMBL" id="BK015088">
    <property type="protein sequence ID" value="DAD90496.1"/>
    <property type="molecule type" value="Genomic_DNA"/>
</dbReference>
<evidence type="ECO:0000256" key="1">
    <source>
        <dbReference type="SAM" id="Phobius"/>
    </source>
</evidence>
<reference evidence="2" key="1">
    <citation type="journal article" date="2021" name="Proc. Natl. Acad. Sci. U.S.A.">
        <title>A Catalog of Tens of Thousands of Viruses from Human Metagenomes Reveals Hidden Associations with Chronic Diseases.</title>
        <authorList>
            <person name="Tisza M.J."/>
            <person name="Buck C.B."/>
        </authorList>
    </citation>
    <scope>NUCLEOTIDE SEQUENCE</scope>
    <source>
        <strain evidence="2">CtiBE32</strain>
    </source>
</reference>
<feature type="transmembrane region" description="Helical" evidence="1">
    <location>
        <begin position="29"/>
        <end position="46"/>
    </location>
</feature>
<keyword evidence="1" id="KW-0812">Transmembrane</keyword>
<organism evidence="2">
    <name type="scientific">Myoviridae sp. ctiBE32</name>
    <dbReference type="NCBI Taxonomy" id="2826685"/>
    <lineage>
        <taxon>Viruses</taxon>
        <taxon>Duplodnaviria</taxon>
        <taxon>Heunggongvirae</taxon>
        <taxon>Uroviricota</taxon>
        <taxon>Caudoviricetes</taxon>
    </lineage>
</organism>
<accession>A0A8S5N8B8</accession>
<evidence type="ECO:0000313" key="2">
    <source>
        <dbReference type="EMBL" id="DAD90496.1"/>
    </source>
</evidence>
<sequence>MGKIFGPAGVTCAAYAVIAEAIFGAHCIGVTLLMLAILCFSGAICMEEKERRERAEEKRKRKYRRRYCGEDVA</sequence>
<protein>
    <submittedName>
        <fullName evidence="2">Uncharacterized protein</fullName>
    </submittedName>
</protein>